<comment type="caution">
    <text evidence="2">The sequence shown here is derived from an EMBL/GenBank/DDBJ whole genome shotgun (WGS) entry which is preliminary data.</text>
</comment>
<dbReference type="PANTHER" id="PTHR39335:SF1">
    <property type="entry name" value="BLL4220 PROTEIN"/>
    <property type="match status" value="1"/>
</dbReference>
<sequence>MGDILMTQIRMQTTWRLVFTTGLMSSLMALAGLAQAAAPAFSKGALVGPNGMTLYTFDKDTAGSGKSVCNGPCAKLWPPLVAAAGDMPSGDYTLVTRDDGAKQWAFKGKPLYYYEADKAAGERSGDKFKDVWHIIPE</sequence>
<evidence type="ECO:0008006" key="4">
    <source>
        <dbReference type="Google" id="ProtNLM"/>
    </source>
</evidence>
<dbReference type="PANTHER" id="PTHR39335">
    <property type="entry name" value="BLL4220 PROTEIN"/>
    <property type="match status" value="1"/>
</dbReference>
<dbReference type="PIRSF" id="PIRSF029720">
    <property type="entry name" value="UCP029720"/>
    <property type="match status" value="1"/>
</dbReference>
<feature type="chain" id="PRO_5045783394" description="Lipoprotein with Yx(FWY)xxD motif" evidence="1">
    <location>
        <begin position="37"/>
        <end position="137"/>
    </location>
</feature>
<dbReference type="InterPro" id="IPR005297">
    <property type="entry name" value="Lipoprotein_repeat"/>
</dbReference>
<proteinExistence type="predicted"/>
<gene>
    <name evidence="2" type="ORF">GCM10009107_59820</name>
</gene>
<accession>A0ABN1KK42</accession>
<keyword evidence="3" id="KW-1185">Reference proteome</keyword>
<dbReference type="EMBL" id="BAAAEW010000047">
    <property type="protein sequence ID" value="GAA0769207.1"/>
    <property type="molecule type" value="Genomic_DNA"/>
</dbReference>
<evidence type="ECO:0000313" key="2">
    <source>
        <dbReference type="EMBL" id="GAA0769207.1"/>
    </source>
</evidence>
<reference evidence="2 3" key="1">
    <citation type="journal article" date="2019" name="Int. J. Syst. Evol. Microbiol.">
        <title>The Global Catalogue of Microorganisms (GCM) 10K type strain sequencing project: providing services to taxonomists for standard genome sequencing and annotation.</title>
        <authorList>
            <consortium name="The Broad Institute Genomics Platform"/>
            <consortium name="The Broad Institute Genome Sequencing Center for Infectious Disease"/>
            <person name="Wu L."/>
            <person name="Ma J."/>
        </authorList>
    </citation>
    <scope>NUCLEOTIDE SEQUENCE [LARGE SCALE GENOMIC DNA]</scope>
    <source>
        <strain evidence="2 3">JCM 15503</strain>
    </source>
</reference>
<feature type="signal peptide" evidence="1">
    <location>
        <begin position="1"/>
        <end position="36"/>
    </location>
</feature>
<keyword evidence="1" id="KW-0732">Signal</keyword>
<evidence type="ECO:0000313" key="3">
    <source>
        <dbReference type="Proteomes" id="UP001500279"/>
    </source>
</evidence>
<dbReference type="Proteomes" id="UP001500279">
    <property type="component" value="Unassembled WGS sequence"/>
</dbReference>
<name>A0ABN1KK42_9BURK</name>
<evidence type="ECO:0000256" key="1">
    <source>
        <dbReference type="SAM" id="SignalP"/>
    </source>
</evidence>
<organism evidence="2 3">
    <name type="scientific">Ideonella azotifigens</name>
    <dbReference type="NCBI Taxonomy" id="513160"/>
    <lineage>
        <taxon>Bacteria</taxon>
        <taxon>Pseudomonadati</taxon>
        <taxon>Pseudomonadota</taxon>
        <taxon>Betaproteobacteria</taxon>
        <taxon>Burkholderiales</taxon>
        <taxon>Sphaerotilaceae</taxon>
        <taxon>Ideonella</taxon>
    </lineage>
</organism>
<dbReference type="Pfam" id="PF03640">
    <property type="entry name" value="Lipoprotein_15"/>
    <property type="match status" value="2"/>
</dbReference>
<protein>
    <recommendedName>
        <fullName evidence="4">Lipoprotein with Yx(FWY)xxD motif</fullName>
    </recommendedName>
</protein>
<dbReference type="InterPro" id="IPR014558">
    <property type="entry name" value="UCP029720"/>
</dbReference>